<reference evidence="1" key="2">
    <citation type="journal article" date="2015" name="Data Brief">
        <title>Shoot transcriptome of the giant reed, Arundo donax.</title>
        <authorList>
            <person name="Barrero R.A."/>
            <person name="Guerrero F.D."/>
            <person name="Moolhuijzen P."/>
            <person name="Goolsby J.A."/>
            <person name="Tidwell J."/>
            <person name="Bellgard S.E."/>
            <person name="Bellgard M.I."/>
        </authorList>
    </citation>
    <scope>NUCLEOTIDE SEQUENCE</scope>
    <source>
        <tissue evidence="1">Shoot tissue taken approximately 20 cm above the soil surface</tissue>
    </source>
</reference>
<name>A0A0A8Y928_ARUDO</name>
<accession>A0A0A8Y928</accession>
<protein>
    <submittedName>
        <fullName evidence="1">Uncharacterized protein</fullName>
    </submittedName>
</protein>
<evidence type="ECO:0000313" key="1">
    <source>
        <dbReference type="EMBL" id="JAD22791.1"/>
    </source>
</evidence>
<reference evidence="1" key="1">
    <citation type="submission" date="2014-09" db="EMBL/GenBank/DDBJ databases">
        <authorList>
            <person name="Magalhaes I.L.F."/>
            <person name="Oliveira U."/>
            <person name="Santos F.R."/>
            <person name="Vidigal T.H.D.A."/>
            <person name="Brescovit A.D."/>
            <person name="Santos A.J."/>
        </authorList>
    </citation>
    <scope>NUCLEOTIDE SEQUENCE</scope>
    <source>
        <tissue evidence="1">Shoot tissue taken approximately 20 cm above the soil surface</tissue>
    </source>
</reference>
<sequence>MPLLERAEAGMPLRPDKRWTMRPECRCSRLGWCRGGGIAVLEERLEARRARRGSSVAWRWPWP</sequence>
<dbReference type="EMBL" id="GBRH01275104">
    <property type="protein sequence ID" value="JAD22791.1"/>
    <property type="molecule type" value="Transcribed_RNA"/>
</dbReference>
<dbReference type="AlphaFoldDB" id="A0A0A8Y928"/>
<organism evidence="1">
    <name type="scientific">Arundo donax</name>
    <name type="common">Giant reed</name>
    <name type="synonym">Donax arundinaceus</name>
    <dbReference type="NCBI Taxonomy" id="35708"/>
    <lineage>
        <taxon>Eukaryota</taxon>
        <taxon>Viridiplantae</taxon>
        <taxon>Streptophyta</taxon>
        <taxon>Embryophyta</taxon>
        <taxon>Tracheophyta</taxon>
        <taxon>Spermatophyta</taxon>
        <taxon>Magnoliopsida</taxon>
        <taxon>Liliopsida</taxon>
        <taxon>Poales</taxon>
        <taxon>Poaceae</taxon>
        <taxon>PACMAD clade</taxon>
        <taxon>Arundinoideae</taxon>
        <taxon>Arundineae</taxon>
        <taxon>Arundo</taxon>
    </lineage>
</organism>
<proteinExistence type="predicted"/>